<feature type="region of interest" description="Disordered" evidence="1">
    <location>
        <begin position="342"/>
        <end position="367"/>
    </location>
</feature>
<dbReference type="Proteomes" id="UP001152795">
    <property type="component" value="Unassembled WGS sequence"/>
</dbReference>
<keyword evidence="4" id="KW-1185">Reference proteome</keyword>
<protein>
    <submittedName>
        <fullName evidence="3">Uncharacterized protein</fullName>
    </submittedName>
</protein>
<reference evidence="3" key="1">
    <citation type="submission" date="2020-04" db="EMBL/GenBank/DDBJ databases">
        <authorList>
            <person name="Alioto T."/>
            <person name="Alioto T."/>
            <person name="Gomez Garrido J."/>
        </authorList>
    </citation>
    <scope>NUCLEOTIDE SEQUENCE</scope>
    <source>
        <strain evidence="3">A484AB</strain>
    </source>
</reference>
<feature type="compositionally biased region" description="Polar residues" evidence="1">
    <location>
        <begin position="296"/>
        <end position="312"/>
    </location>
</feature>
<organism evidence="3 4">
    <name type="scientific">Paramuricea clavata</name>
    <name type="common">Red gorgonian</name>
    <name type="synonym">Violescent sea-whip</name>
    <dbReference type="NCBI Taxonomy" id="317549"/>
    <lineage>
        <taxon>Eukaryota</taxon>
        <taxon>Metazoa</taxon>
        <taxon>Cnidaria</taxon>
        <taxon>Anthozoa</taxon>
        <taxon>Octocorallia</taxon>
        <taxon>Malacalcyonacea</taxon>
        <taxon>Plexauridae</taxon>
        <taxon>Paramuricea</taxon>
    </lineage>
</organism>
<comment type="caution">
    <text evidence="3">The sequence shown here is derived from an EMBL/GenBank/DDBJ whole genome shotgun (WGS) entry which is preliminary data.</text>
</comment>
<evidence type="ECO:0000256" key="2">
    <source>
        <dbReference type="SAM" id="Phobius"/>
    </source>
</evidence>
<dbReference type="SUPFAM" id="SSF57535">
    <property type="entry name" value="Complement control module/SCR domain"/>
    <property type="match status" value="1"/>
</dbReference>
<evidence type="ECO:0000313" key="4">
    <source>
        <dbReference type="Proteomes" id="UP001152795"/>
    </source>
</evidence>
<gene>
    <name evidence="3" type="ORF">PACLA_8A065232</name>
</gene>
<sequence length="375" mass="42010">MCFPICFTLSNNECYGLIYISFSDIPTTPEPSCAQLPAVANADIVYSKKHLYSIPLGSTAEYKCRGENTFKKQYRRECKRSGWNGKVPPIKICSCGLLEDVAKPKPFFDRTYKKDSTYKRLYPFHTTATYYCNITGLTGKATCENTGEWKWTRGEPQKCIPSKPSTASKSPIHHNEERTVVIVSGSTGAILGALIVLVVIVSCQRRIHYHRVRRARIRHRQDQDAFTAFITYHRDVRLMLPSYDEAINQQEQGQPPSFEEALGHYEEPTLPPGHTPASENPPSISTDSPTSSASPGNENDSDTATLVSPTSENSRFFRSLRTLFGGRAFRPDAIYCRFVPDEDGSESQARREERGSHNSATDDDLTEVLAQAGLY</sequence>
<dbReference type="SMART" id="SM00032">
    <property type="entry name" value="CCP"/>
    <property type="match status" value="2"/>
</dbReference>
<dbReference type="InterPro" id="IPR000436">
    <property type="entry name" value="Sushi_SCR_CCP_dom"/>
</dbReference>
<name>A0A7D9JC56_PARCT</name>
<keyword evidence="2" id="KW-1133">Transmembrane helix</keyword>
<dbReference type="OrthoDB" id="5990051at2759"/>
<keyword evidence="2" id="KW-0812">Transmembrane</keyword>
<accession>A0A7D9JC56</accession>
<feature type="region of interest" description="Disordered" evidence="1">
    <location>
        <begin position="249"/>
        <end position="312"/>
    </location>
</feature>
<evidence type="ECO:0000256" key="1">
    <source>
        <dbReference type="SAM" id="MobiDB-lite"/>
    </source>
</evidence>
<keyword evidence="2" id="KW-0472">Membrane</keyword>
<dbReference type="EMBL" id="CACRXK020014328">
    <property type="protein sequence ID" value="CAB4026656.1"/>
    <property type="molecule type" value="Genomic_DNA"/>
</dbReference>
<evidence type="ECO:0000313" key="3">
    <source>
        <dbReference type="EMBL" id="CAB4026656.1"/>
    </source>
</evidence>
<feature type="transmembrane region" description="Helical" evidence="2">
    <location>
        <begin position="180"/>
        <end position="203"/>
    </location>
</feature>
<dbReference type="InterPro" id="IPR035976">
    <property type="entry name" value="Sushi/SCR/CCP_sf"/>
</dbReference>
<feature type="compositionally biased region" description="Low complexity" evidence="1">
    <location>
        <begin position="281"/>
        <end position="295"/>
    </location>
</feature>
<dbReference type="Gene3D" id="2.10.70.10">
    <property type="entry name" value="Complement Module, domain 1"/>
    <property type="match status" value="1"/>
</dbReference>
<dbReference type="AlphaFoldDB" id="A0A7D9JC56"/>
<proteinExistence type="predicted"/>